<comment type="caution">
    <text evidence="9">The sequence shown here is derived from an EMBL/GenBank/DDBJ whole genome shotgun (WGS) entry which is preliminary data.</text>
</comment>
<keyword evidence="1 7" id="KW-0436">Ligase</keyword>
<feature type="domain" description="Glutamyl/glutaminyl-tRNA synthetase class Ib catalytic" evidence="8">
    <location>
        <begin position="3"/>
        <end position="267"/>
    </location>
</feature>
<evidence type="ECO:0000256" key="4">
    <source>
        <dbReference type="ARBA" id="ARBA00022833"/>
    </source>
</evidence>
<dbReference type="InterPro" id="IPR000924">
    <property type="entry name" value="Glu/Gln-tRNA-synth"/>
</dbReference>
<dbReference type="InterPro" id="IPR014729">
    <property type="entry name" value="Rossmann-like_a/b/a_fold"/>
</dbReference>
<keyword evidence="6 7" id="KW-0030">Aminoacyl-tRNA synthetase</keyword>
<dbReference type="PANTHER" id="PTHR43311">
    <property type="entry name" value="GLUTAMATE--TRNA LIGASE"/>
    <property type="match status" value="1"/>
</dbReference>
<keyword evidence="7" id="KW-0648">Protein biosynthesis</keyword>
<evidence type="ECO:0000256" key="3">
    <source>
        <dbReference type="ARBA" id="ARBA00022741"/>
    </source>
</evidence>
<evidence type="ECO:0000256" key="1">
    <source>
        <dbReference type="ARBA" id="ARBA00022598"/>
    </source>
</evidence>
<dbReference type="GO" id="GO:0004818">
    <property type="term" value="F:glutamate-tRNA ligase activity"/>
    <property type="evidence" value="ECO:0007669"/>
    <property type="project" value="TreeGrafter"/>
</dbReference>
<evidence type="ECO:0000313" key="10">
    <source>
        <dbReference type="Proteomes" id="UP000537592"/>
    </source>
</evidence>
<dbReference type="Proteomes" id="UP000537592">
    <property type="component" value="Unassembled WGS sequence"/>
</dbReference>
<organism evidence="9 10">
    <name type="scientific">Pseudochelatococcus contaminans</name>
    <dbReference type="NCBI Taxonomy" id="1538103"/>
    <lineage>
        <taxon>Bacteria</taxon>
        <taxon>Pseudomonadati</taxon>
        <taxon>Pseudomonadota</taxon>
        <taxon>Alphaproteobacteria</taxon>
        <taxon>Hyphomicrobiales</taxon>
        <taxon>Chelatococcaceae</taxon>
        <taxon>Pseudochelatococcus</taxon>
    </lineage>
</organism>
<dbReference type="PRINTS" id="PR00987">
    <property type="entry name" value="TRNASYNTHGLU"/>
</dbReference>
<keyword evidence="2" id="KW-0479">Metal-binding</keyword>
<evidence type="ECO:0000313" key="9">
    <source>
        <dbReference type="EMBL" id="MBB3811064.1"/>
    </source>
</evidence>
<keyword evidence="5 7" id="KW-0067">ATP-binding</keyword>
<dbReference type="Pfam" id="PF00749">
    <property type="entry name" value="tRNA-synt_1c"/>
    <property type="match status" value="1"/>
</dbReference>
<keyword evidence="10" id="KW-1185">Reference proteome</keyword>
<proteinExistence type="inferred from homology"/>
<evidence type="ECO:0000256" key="2">
    <source>
        <dbReference type="ARBA" id="ARBA00022723"/>
    </source>
</evidence>
<evidence type="ECO:0000259" key="8">
    <source>
        <dbReference type="Pfam" id="PF00749"/>
    </source>
</evidence>
<reference evidence="9 10" key="1">
    <citation type="submission" date="2020-08" db="EMBL/GenBank/DDBJ databases">
        <title>Genomic Encyclopedia of Type Strains, Phase IV (KMG-IV): sequencing the most valuable type-strain genomes for metagenomic binning, comparative biology and taxonomic classification.</title>
        <authorList>
            <person name="Goeker M."/>
        </authorList>
    </citation>
    <scope>NUCLEOTIDE SEQUENCE [LARGE SCALE GENOMIC DNA]</scope>
    <source>
        <strain evidence="9 10">DSM 28760</strain>
    </source>
</reference>
<keyword evidence="3 7" id="KW-0547">Nucleotide-binding</keyword>
<dbReference type="NCBIfam" id="NF004315">
    <property type="entry name" value="PRK05710.1-4"/>
    <property type="match status" value="1"/>
</dbReference>
<protein>
    <submittedName>
        <fullName evidence="9">Glutamyl-Q tRNA(Asp) synthetase</fullName>
        <ecNumber evidence="9">6.1.1.-</ecNumber>
    </submittedName>
</protein>
<dbReference type="Gene3D" id="3.40.50.620">
    <property type="entry name" value="HUPs"/>
    <property type="match status" value="1"/>
</dbReference>
<dbReference type="PANTHER" id="PTHR43311:SF1">
    <property type="entry name" value="GLUTAMYL-Q TRNA(ASP) SYNTHETASE"/>
    <property type="match status" value="1"/>
</dbReference>
<dbReference type="InterPro" id="IPR020058">
    <property type="entry name" value="Glu/Gln-tRNA-synth_Ib_cat-dom"/>
</dbReference>
<name>A0A7W5Z6U1_9HYPH</name>
<evidence type="ECO:0000256" key="7">
    <source>
        <dbReference type="RuleBase" id="RU363037"/>
    </source>
</evidence>
<sequence>MFRFAPSPNGFLHRGHAYSALLNHRLALRFGGRFLLRIEDIDLARCKDAYIETIYDDLHWLGLSWEEPVRRQSHHFADYKAVVQKLSALGLLYPCYASRTEIAAASVGRDPDGAPLRWRDHPVIDADEEDRRREAGKPFALHLDMRRALSRIADLRVTLDYPVFSPTGEGSHAKANPARWGDVVLVRKDTPTSYHLSVVVDDALQGVTHIVRGRDLEAATDVHRLLQALLDLPVPAYHHHDLLLDADGGKLAKSRSSYPLHALREAGMDPRDLLTEPGFATLI</sequence>
<accession>A0A7W5Z6U1</accession>
<gene>
    <name evidence="9" type="ORF">FHS81_003175</name>
</gene>
<dbReference type="EC" id="6.1.1.-" evidence="9"/>
<dbReference type="InterPro" id="IPR049940">
    <property type="entry name" value="GluQ/Sye"/>
</dbReference>
<keyword evidence="4" id="KW-0862">Zinc</keyword>
<dbReference type="SUPFAM" id="SSF52374">
    <property type="entry name" value="Nucleotidylyl transferase"/>
    <property type="match status" value="1"/>
</dbReference>
<dbReference type="EMBL" id="JACICC010000010">
    <property type="protein sequence ID" value="MBB3811064.1"/>
    <property type="molecule type" value="Genomic_DNA"/>
</dbReference>
<dbReference type="GO" id="GO:0005524">
    <property type="term" value="F:ATP binding"/>
    <property type="evidence" value="ECO:0007669"/>
    <property type="project" value="UniProtKB-KW"/>
</dbReference>
<dbReference type="RefSeq" id="WP_343052513.1">
    <property type="nucleotide sequence ID" value="NZ_JACICC010000010.1"/>
</dbReference>
<comment type="similarity">
    <text evidence="7">Belongs to the class-I aminoacyl-tRNA synthetase family.</text>
</comment>
<evidence type="ECO:0000256" key="6">
    <source>
        <dbReference type="ARBA" id="ARBA00023146"/>
    </source>
</evidence>
<dbReference type="GO" id="GO:0006424">
    <property type="term" value="P:glutamyl-tRNA aminoacylation"/>
    <property type="evidence" value="ECO:0007669"/>
    <property type="project" value="TreeGrafter"/>
</dbReference>
<evidence type="ECO:0000256" key="5">
    <source>
        <dbReference type="ARBA" id="ARBA00022840"/>
    </source>
</evidence>
<dbReference type="GO" id="GO:0005829">
    <property type="term" value="C:cytosol"/>
    <property type="evidence" value="ECO:0007669"/>
    <property type="project" value="TreeGrafter"/>
</dbReference>
<dbReference type="AlphaFoldDB" id="A0A7W5Z6U1"/>